<keyword evidence="2" id="KW-1185">Reference proteome</keyword>
<evidence type="ECO:0000313" key="1">
    <source>
        <dbReference type="EMBL" id="KRR21057.1"/>
    </source>
</evidence>
<name>A0A0R3MMA6_9BRAD</name>
<dbReference type="InterPro" id="IPR043137">
    <property type="entry name" value="GGT_ssub_C"/>
</dbReference>
<dbReference type="Gene3D" id="3.60.20.40">
    <property type="match status" value="1"/>
</dbReference>
<dbReference type="OrthoDB" id="9781342at2"/>
<organism evidence="1 2">
    <name type="scientific">Bradyrhizobium retamae</name>
    <dbReference type="NCBI Taxonomy" id="1300035"/>
    <lineage>
        <taxon>Bacteria</taxon>
        <taxon>Pseudomonadati</taxon>
        <taxon>Pseudomonadota</taxon>
        <taxon>Alphaproteobacteria</taxon>
        <taxon>Hyphomicrobiales</taxon>
        <taxon>Nitrobacteraceae</taxon>
        <taxon>Bradyrhizobium</taxon>
    </lineage>
</organism>
<dbReference type="InterPro" id="IPR052896">
    <property type="entry name" value="GGT-like_enzyme"/>
</dbReference>
<dbReference type="PANTHER" id="PTHR43881">
    <property type="entry name" value="GAMMA-GLUTAMYLTRANSPEPTIDASE (AFU_ORTHOLOGUE AFUA_4G13580)"/>
    <property type="match status" value="1"/>
</dbReference>
<dbReference type="EMBL" id="LLYA01000173">
    <property type="protein sequence ID" value="KRR21057.1"/>
    <property type="molecule type" value="Genomic_DNA"/>
</dbReference>
<dbReference type="InterPro" id="IPR029055">
    <property type="entry name" value="Ntn_hydrolases_N"/>
</dbReference>
<evidence type="ECO:0000313" key="2">
    <source>
        <dbReference type="Proteomes" id="UP000052023"/>
    </source>
</evidence>
<comment type="caution">
    <text evidence="1">The sequence shown here is derived from an EMBL/GenBank/DDBJ whole genome shotgun (WGS) entry which is preliminary data.</text>
</comment>
<dbReference type="InterPro" id="IPR043138">
    <property type="entry name" value="GGT_lsub"/>
</dbReference>
<dbReference type="AlphaFoldDB" id="A0A0R3MMA6"/>
<reference evidence="1 2" key="1">
    <citation type="submission" date="2014-03" db="EMBL/GenBank/DDBJ databases">
        <title>Bradyrhizobium valentinum sp. nov., isolated from effective nodules of Lupinus mariae-josephae, a lupine endemic of basic-lime soils in Eastern Spain.</title>
        <authorList>
            <person name="Duran D."/>
            <person name="Rey L."/>
            <person name="Navarro A."/>
            <person name="Busquets A."/>
            <person name="Imperial J."/>
            <person name="Ruiz-Argueso T."/>
        </authorList>
    </citation>
    <scope>NUCLEOTIDE SEQUENCE [LARGE SCALE GENOMIC DNA]</scope>
    <source>
        <strain evidence="1 2">Ro19</strain>
    </source>
</reference>
<protein>
    <submittedName>
        <fullName evidence="1">Gamma-glutamyltransferase</fullName>
    </submittedName>
</protein>
<dbReference type="GO" id="GO:0016740">
    <property type="term" value="F:transferase activity"/>
    <property type="evidence" value="ECO:0007669"/>
    <property type="project" value="UniProtKB-KW"/>
</dbReference>
<dbReference type="Pfam" id="PF01019">
    <property type="entry name" value="G_glu_transpept"/>
    <property type="match status" value="1"/>
</dbReference>
<dbReference type="SUPFAM" id="SSF56235">
    <property type="entry name" value="N-terminal nucleophile aminohydrolases (Ntn hydrolases)"/>
    <property type="match status" value="1"/>
</dbReference>
<accession>A0A0R3MMA6</accession>
<dbReference type="PANTHER" id="PTHR43881:SF5">
    <property type="entry name" value="GAMMA-GLUTAMYLTRANSPEPTIDASE"/>
    <property type="match status" value="1"/>
</dbReference>
<dbReference type="PRINTS" id="PR01210">
    <property type="entry name" value="GGTRANSPTASE"/>
</dbReference>
<gene>
    <name evidence="1" type="ORF">CQ13_31345</name>
</gene>
<keyword evidence="1" id="KW-0808">Transferase</keyword>
<dbReference type="Gene3D" id="1.10.246.130">
    <property type="match status" value="1"/>
</dbReference>
<dbReference type="Proteomes" id="UP000052023">
    <property type="component" value="Unassembled WGS sequence"/>
</dbReference>
<proteinExistence type="predicted"/>
<dbReference type="RefSeq" id="WP_057845973.1">
    <property type="nucleotide sequence ID" value="NZ_LLYA01000173.1"/>
</dbReference>
<sequence length="525" mass="55710">MRDFMAVARSVAVAEKGMAATSHPQATLAAVEILKAGGNAVDAAIAAVAVQGVVEPQMTGIGGDCFALYSPKAGAPIALNGSGFTPADTIADKYASAGARDIPPTSPESVTVPGAIDAWCTLVADHGSKSLEEIFRPAITAAEQGFCITPRVAADWERFRPRLEGNAAAAAQYLPGGRLPTVGDIRSQPALGATLRRIARDGRQAFYGGAVAEEVIGILRGLGGAHSLEDFAAQKSNYVTPISASYGGYDITECPPNGQGLAALIILRTLAGFDVGKLTEADRIHLLAEATKAAYRARDAYFCDPDTSNIDSASFLSDDYIGVIRDKIDMNRASTIERWDDIEHRDTVYVTVVDRDLNAISLINSLFYPFGSGIYAPKSGVLLHNRGWSFRARPGHPNSLGPRKRPMHTIIPGMMMQNGRAVMPFGVMGGHYQAAGHANLISNILDLGLDIQAAAEAPRSFSFDDVLSLESTIPAAVKDDLSARGHNVRWSEEPIGGCQAIRIDHERGVLFGASDHRKDGLALGF</sequence>